<dbReference type="EnsemblPlants" id="AET5Gv20348500.1">
    <property type="protein sequence ID" value="AET5Gv20348500.1"/>
    <property type="gene ID" value="AET5Gv20348500"/>
</dbReference>
<reference evidence="2" key="2">
    <citation type="journal article" date="2017" name="Nat. Plants">
        <title>The Aegilops tauschii genome reveals multiple impacts of transposons.</title>
        <authorList>
            <person name="Zhao G."/>
            <person name="Zou C."/>
            <person name="Li K."/>
            <person name="Wang K."/>
            <person name="Li T."/>
            <person name="Gao L."/>
            <person name="Zhang X."/>
            <person name="Wang H."/>
            <person name="Yang Z."/>
            <person name="Liu X."/>
            <person name="Jiang W."/>
            <person name="Mao L."/>
            <person name="Kong X."/>
            <person name="Jiao Y."/>
            <person name="Jia J."/>
        </authorList>
    </citation>
    <scope>NUCLEOTIDE SEQUENCE [LARGE SCALE GENOMIC DNA]</scope>
    <source>
        <strain evidence="2">cv. AL8/78</strain>
    </source>
</reference>
<organism evidence="1 2">
    <name type="scientific">Aegilops tauschii subsp. strangulata</name>
    <name type="common">Goatgrass</name>
    <dbReference type="NCBI Taxonomy" id="200361"/>
    <lineage>
        <taxon>Eukaryota</taxon>
        <taxon>Viridiplantae</taxon>
        <taxon>Streptophyta</taxon>
        <taxon>Embryophyta</taxon>
        <taxon>Tracheophyta</taxon>
        <taxon>Spermatophyta</taxon>
        <taxon>Magnoliopsida</taxon>
        <taxon>Liliopsida</taxon>
        <taxon>Poales</taxon>
        <taxon>Poaceae</taxon>
        <taxon>BOP clade</taxon>
        <taxon>Pooideae</taxon>
        <taxon>Triticodae</taxon>
        <taxon>Triticeae</taxon>
        <taxon>Triticinae</taxon>
        <taxon>Aegilops</taxon>
    </lineage>
</organism>
<name>A0A453K999_AEGTS</name>
<protein>
    <recommendedName>
        <fullName evidence="3">Reverse transcriptase zinc-binding domain-containing protein</fullName>
    </recommendedName>
</protein>
<evidence type="ECO:0000313" key="1">
    <source>
        <dbReference type="EnsemblPlants" id="AET5Gv20348500.1"/>
    </source>
</evidence>
<accession>A0A453K999</accession>
<proteinExistence type="predicted"/>
<reference evidence="1" key="4">
    <citation type="submission" date="2019-03" db="UniProtKB">
        <authorList>
            <consortium name="EnsemblPlants"/>
        </authorList>
    </citation>
    <scope>IDENTIFICATION</scope>
</reference>
<evidence type="ECO:0000313" key="2">
    <source>
        <dbReference type="Proteomes" id="UP000015105"/>
    </source>
</evidence>
<reference evidence="1" key="5">
    <citation type="journal article" date="2021" name="G3 (Bethesda)">
        <title>Aegilops tauschii genome assembly Aet v5.0 features greater sequence contiguity and improved annotation.</title>
        <authorList>
            <person name="Wang L."/>
            <person name="Zhu T."/>
            <person name="Rodriguez J.C."/>
            <person name="Deal K.R."/>
            <person name="Dubcovsky J."/>
            <person name="McGuire P.E."/>
            <person name="Lux T."/>
            <person name="Spannagl M."/>
            <person name="Mayer K.F.X."/>
            <person name="Baldrich P."/>
            <person name="Meyers B.C."/>
            <person name="Huo N."/>
            <person name="Gu Y.Q."/>
            <person name="Zhou H."/>
            <person name="Devos K.M."/>
            <person name="Bennetzen J.L."/>
            <person name="Unver T."/>
            <person name="Budak H."/>
            <person name="Gulick P.J."/>
            <person name="Galiba G."/>
            <person name="Kalapos B."/>
            <person name="Nelson D.R."/>
            <person name="Li P."/>
            <person name="You F.M."/>
            <person name="Luo M.C."/>
            <person name="Dvorak J."/>
        </authorList>
    </citation>
    <scope>NUCLEOTIDE SEQUENCE [LARGE SCALE GENOMIC DNA]</scope>
    <source>
        <strain evidence="1">cv. AL8/78</strain>
    </source>
</reference>
<sequence>LQSKTLAQVTARPTDSPFWKGLMRTKDLFFRRVKFLVGNGMSTRFWEDTWLGETPLAIQYPNLYNIVQLKEDYVGTVFQSIPLSIQFRRALVGERWN</sequence>
<dbReference type="PANTHER" id="PTHR36617:SF14">
    <property type="entry name" value="REVERSE TRANSCRIPTASE ZINC-BINDING DOMAIN-CONTAINING PROTEIN"/>
    <property type="match status" value="1"/>
</dbReference>
<dbReference type="Gramene" id="AET5Gv20348500.1">
    <property type="protein sequence ID" value="AET5Gv20348500.1"/>
    <property type="gene ID" value="AET5Gv20348500"/>
</dbReference>
<keyword evidence="2" id="KW-1185">Reference proteome</keyword>
<evidence type="ECO:0008006" key="3">
    <source>
        <dbReference type="Google" id="ProtNLM"/>
    </source>
</evidence>
<dbReference type="AlphaFoldDB" id="A0A453K999"/>
<reference evidence="1" key="3">
    <citation type="journal article" date="2017" name="Nature">
        <title>Genome sequence of the progenitor of the wheat D genome Aegilops tauschii.</title>
        <authorList>
            <person name="Luo M.C."/>
            <person name="Gu Y.Q."/>
            <person name="Puiu D."/>
            <person name="Wang H."/>
            <person name="Twardziok S.O."/>
            <person name="Deal K.R."/>
            <person name="Huo N."/>
            <person name="Zhu T."/>
            <person name="Wang L."/>
            <person name="Wang Y."/>
            <person name="McGuire P.E."/>
            <person name="Liu S."/>
            <person name="Long H."/>
            <person name="Ramasamy R.K."/>
            <person name="Rodriguez J.C."/>
            <person name="Van S.L."/>
            <person name="Yuan L."/>
            <person name="Wang Z."/>
            <person name="Xia Z."/>
            <person name="Xiao L."/>
            <person name="Anderson O.D."/>
            <person name="Ouyang S."/>
            <person name="Liang Y."/>
            <person name="Zimin A.V."/>
            <person name="Pertea G."/>
            <person name="Qi P."/>
            <person name="Bennetzen J.L."/>
            <person name="Dai X."/>
            <person name="Dawson M.W."/>
            <person name="Muller H.G."/>
            <person name="Kugler K."/>
            <person name="Rivarola-Duarte L."/>
            <person name="Spannagl M."/>
            <person name="Mayer K.F.X."/>
            <person name="Lu F.H."/>
            <person name="Bevan M.W."/>
            <person name="Leroy P."/>
            <person name="Li P."/>
            <person name="You F.M."/>
            <person name="Sun Q."/>
            <person name="Liu Z."/>
            <person name="Lyons E."/>
            <person name="Wicker T."/>
            <person name="Salzberg S.L."/>
            <person name="Devos K.M."/>
            <person name="Dvorak J."/>
        </authorList>
    </citation>
    <scope>NUCLEOTIDE SEQUENCE [LARGE SCALE GENOMIC DNA]</scope>
    <source>
        <strain evidence="1">cv. AL8/78</strain>
    </source>
</reference>
<dbReference type="PANTHER" id="PTHR36617">
    <property type="entry name" value="PROTEIN, PUTATIVE-RELATED"/>
    <property type="match status" value="1"/>
</dbReference>
<dbReference type="Proteomes" id="UP000015105">
    <property type="component" value="Chromosome 5D"/>
</dbReference>
<reference evidence="2" key="1">
    <citation type="journal article" date="2014" name="Science">
        <title>Ancient hybridizations among the ancestral genomes of bread wheat.</title>
        <authorList>
            <consortium name="International Wheat Genome Sequencing Consortium,"/>
            <person name="Marcussen T."/>
            <person name="Sandve S.R."/>
            <person name="Heier L."/>
            <person name="Spannagl M."/>
            <person name="Pfeifer M."/>
            <person name="Jakobsen K.S."/>
            <person name="Wulff B.B."/>
            <person name="Steuernagel B."/>
            <person name="Mayer K.F."/>
            <person name="Olsen O.A."/>
        </authorList>
    </citation>
    <scope>NUCLEOTIDE SEQUENCE [LARGE SCALE GENOMIC DNA]</scope>
    <source>
        <strain evidence="2">cv. AL8/78</strain>
    </source>
</reference>